<protein>
    <recommendedName>
        <fullName evidence="3">DUF4382 domain-containing protein</fullName>
    </recommendedName>
</protein>
<accession>A0ABP8CJJ3</accession>
<dbReference type="EMBL" id="BAABCB010000002">
    <property type="protein sequence ID" value="GAA4239899.1"/>
    <property type="molecule type" value="Genomic_DNA"/>
</dbReference>
<evidence type="ECO:0000313" key="1">
    <source>
        <dbReference type="EMBL" id="GAA4239899.1"/>
    </source>
</evidence>
<proteinExistence type="predicted"/>
<keyword evidence="2" id="KW-1185">Reference proteome</keyword>
<comment type="caution">
    <text evidence="1">The sequence shown here is derived from an EMBL/GenBank/DDBJ whole genome shotgun (WGS) entry which is preliminary data.</text>
</comment>
<organism evidence="1 2">
    <name type="scientific">Winogradskyella damuponensis</name>
    <dbReference type="NCBI Taxonomy" id="943939"/>
    <lineage>
        <taxon>Bacteria</taxon>
        <taxon>Pseudomonadati</taxon>
        <taxon>Bacteroidota</taxon>
        <taxon>Flavobacteriia</taxon>
        <taxon>Flavobacteriales</taxon>
        <taxon>Flavobacteriaceae</taxon>
        <taxon>Winogradskyella</taxon>
    </lineage>
</organism>
<name>A0ABP8CJJ3_9FLAO</name>
<sequence length="168" mass="18494">MSCSKNNDDSNDTPQQLIYINYSVTGNQVNDTFNIVTDNISDPSVIAVANIFPESNSQTLKKAVIVYNDINQSINASLSIPARTGLTEVLDGHTDFDLLFGFNDLELGLEAKSISVEVLQIEHNDIYVTSIKGSFQGIAVDKVNINGDEIEETYIVDGEFEYNAYSNN</sequence>
<dbReference type="Proteomes" id="UP001501682">
    <property type="component" value="Unassembled WGS sequence"/>
</dbReference>
<reference evidence="2" key="1">
    <citation type="journal article" date="2019" name="Int. J. Syst. Evol. Microbiol.">
        <title>The Global Catalogue of Microorganisms (GCM) 10K type strain sequencing project: providing services to taxonomists for standard genome sequencing and annotation.</title>
        <authorList>
            <consortium name="The Broad Institute Genomics Platform"/>
            <consortium name="The Broad Institute Genome Sequencing Center for Infectious Disease"/>
            <person name="Wu L."/>
            <person name="Ma J."/>
        </authorList>
    </citation>
    <scope>NUCLEOTIDE SEQUENCE [LARGE SCALE GENOMIC DNA]</scope>
    <source>
        <strain evidence="2">JCM 17633</strain>
    </source>
</reference>
<gene>
    <name evidence="1" type="ORF">GCM10022292_00160</name>
</gene>
<evidence type="ECO:0000313" key="2">
    <source>
        <dbReference type="Proteomes" id="UP001501682"/>
    </source>
</evidence>
<evidence type="ECO:0008006" key="3">
    <source>
        <dbReference type="Google" id="ProtNLM"/>
    </source>
</evidence>